<dbReference type="InterPro" id="IPR011049">
    <property type="entry name" value="Serralysin-like_metalloprot_C"/>
</dbReference>
<keyword evidence="1" id="KW-0106">Calcium</keyword>
<name>A0ABY8AYJ7_9GAMM</name>
<evidence type="ECO:0000259" key="3">
    <source>
        <dbReference type="PROSITE" id="PS50234"/>
    </source>
</evidence>
<proteinExistence type="predicted"/>
<accession>A0ABY8AYJ7</accession>
<dbReference type="NCBIfam" id="TIGR03660">
    <property type="entry name" value="T1SS_rpt_143"/>
    <property type="match status" value="33"/>
</dbReference>
<dbReference type="InterPro" id="IPR019959">
    <property type="entry name" value="T1SS-143_rpt-cont_dom"/>
</dbReference>
<dbReference type="InterPro" id="IPR019960">
    <property type="entry name" value="T1SS_VCA0849"/>
</dbReference>
<dbReference type="SUPFAM" id="SSF53300">
    <property type="entry name" value="vWA-like"/>
    <property type="match status" value="1"/>
</dbReference>
<dbReference type="InterPro" id="IPR002035">
    <property type="entry name" value="VWF_A"/>
</dbReference>
<protein>
    <submittedName>
        <fullName evidence="4">DUF5801 repeats-in-toxin domain-containing protein</fullName>
    </submittedName>
</protein>
<dbReference type="EMBL" id="CP119078">
    <property type="protein sequence ID" value="WED44575.1"/>
    <property type="molecule type" value="Genomic_DNA"/>
</dbReference>
<feature type="region of interest" description="Disordered" evidence="2">
    <location>
        <begin position="162"/>
        <end position="191"/>
    </location>
</feature>
<dbReference type="InterPro" id="IPR018511">
    <property type="entry name" value="Hemolysin-typ_Ca-bd_CS"/>
</dbReference>
<dbReference type="Pfam" id="PF00092">
    <property type="entry name" value="VWA"/>
    <property type="match status" value="1"/>
</dbReference>
<gene>
    <name evidence="4" type="ORF">PXX05_07245</name>
</gene>
<dbReference type="PROSITE" id="PS50234">
    <property type="entry name" value="VWFA"/>
    <property type="match status" value="1"/>
</dbReference>
<dbReference type="PRINTS" id="PR00313">
    <property type="entry name" value="CABNDNGRPT"/>
</dbReference>
<dbReference type="SMART" id="SM00710">
    <property type="entry name" value="PbH1"/>
    <property type="match status" value="20"/>
</dbReference>
<dbReference type="CDD" id="cd00198">
    <property type="entry name" value="vWFA"/>
    <property type="match status" value="1"/>
</dbReference>
<keyword evidence="5" id="KW-1185">Reference proteome</keyword>
<sequence>MNKSLPVVDALNGFLIKNHPNGQSSIAKNGAKVVPGEQLILLSGEAILHHLGVGWTALEVGHPFKLDGISPLLKSVITQADIENLIEQAVANGIDPIPLLNMLEATAAGEETPLGSGGDTFILDPYFGVGHVAAGYDTRGGSFSSEGAERYIPLFERRLTSVETESISQSEPQPPVPEPPIPEPPQSPSEPVELAVTNLTFDETFGMQVGSESLQSNTGLSQIQSLTFTAADATWDDATYTLTANDNSWSLTYNSDTRQYQFTQLKPIQHSDSTDSNDSITIPITVTLTRDDGAVAINQFTVTIHDDGPRLDANPVNLNLTVDESVLSDNASTDVQTAFNVNFGTDGPANGDSITYRLDIKANGIDSGLVDTQTGQKIYLFLEDGSVVGRVGRENANEGPVAFKVSLNAEGKLTLDQQLAIVHNDATNPNDSMHLAAADLITLTIKATDNDGDTSTVSINIGLAFNFADDAPIAQAKNIQADITLDESSLSSDGINPATVAATTVAGLFETPIFGADGAGSVNYHLTATDEAHTGLWLTGQSAPLDEILLHKVSDTQYEGRVGSNGTLAFTITINSITGEITVTQAATLEHQIDGNTAAAYDDALSLAAAIHVVQTVTDKDGDSAQAISTNALNISFEDDGPVITNNKINVIVDEDGLAGGIAGGTGDVAGEAVTAAGSVTSLFQAGADAPLTYSLNTSTTALENQELSSGGVGLSYTVNGNTLTALAGNVAVFTLTLNSSTGAYSFNLLQPLDHAAGSNENDILINLGSMIKATDGDGDTVTANASGLVITINDDTPIASSAQVTATVDEDGLAGGIAGGTGDVAGEAVTAAGSVTSLFQAGADAPLTYSLNTSTTALENQELSSGGVGLSYTVNGNTLTALAGNVAVFTLTLNSSTGAYSFNLLQPLDHAAGSNENDILINLGSMIKATDGDGDTVTAALNGLVITVNDDTPIASSNTVSATVDEDGLAGGIAGGTGDVAGEAVTAAGSVTSLFQSGADAPLTYSLNTATTALENQELSSGGVGLSYTVNGNTLTALAGNVAVFTLTLNSSTGAYSFNLLQPLDHAAGSNENDILINLGSMIKATDGDGDTVTANASGLVITVNDDTPIASSAQVTATVDEDGLAGGIAGGTGDVAGEAVTASGSVTSLFQSGADAPLTYSLNGNTSALDNQELSSGGVGLSYTVNGNTLTALAGNVAVFTLTLNGSTGAYSFNLLQPLDHAAGSNENDILINLGSMIRATDGDGDTVTAALNGLVITVNDDTPVASSAQVTATVDEDGLAGGIAGGTGDVAGEAIAASGSVTSLFQAGADAPLTYSLNGNTSALAGLSSGGVALTYAVSGNTLTAKAGAVTVFTFTLDGSGNYSFNLLKALDHAPGNNENNLTLNLGSVITATDGDGDTVTANASGLVITINDDTPVASSAQVTATVDEDGLAGGIAGGTGDVAGEAIAASGSVTSLFQAGADAPLTYSLNTSTTALENQELSSGGVGLSYTVNGNTLTALAGNVAVFTLTLNSSTGAYSFNLLQPLDHAAGSNENDILINLGSMIKATDGDGDTVTAALNGLVITVNDDTPIASSAQVTATVDEDGLAGGIAGGTGDVAGEAIAASGSVTSLFQAGADAPLTYSLNGNTSALAGLSSGGVALTYAVSGNTLTAKAGAVTVFTFTLDGSGNYSFNLLKALDHAPGNNENNLTLNLGSVITATDRDGDTVTANASGLVITVNDDTPVASSNTVSATVDEDGLAGGIAGGTGDVAGEAIAASGSVTSLFQAGADAPLTYSLNTATTALENQELSSGGVGLSYTVSGNTLTALAGNVAVFTLTLNSSTGAYSFNLLQPLDHAAGSNENDILINLGSMIRATDGDGDTVTANASGLVITVNDDTPVASSAQVTATVDEDGLAGGIAGGTGDVAGEAVTAAGSVTSLFQAGADAPLTYSLNTSTTALENQELSSGGVGLSYTVNGNTLTALAGNVAVFTLTLNSSTGAYSFNLLQPLDHAAGSNENDILINLGSMIKATDGDGDTVTAALNGLVITVNDDTPIASSAQVTATVDEDGLAGGIAGGTGDVAGEAIAASGSVTSLFQAGADVPLTYSLNGNTSALAGLSSGGVALTYAVSGNTLTAKAGAVTVFTFTLDGSGNYSFNLLKALDHAPGNNENNLTLNLGSVITATDRDGDTVTANASGLVITVNDDTPIATNTSVIATVDEDGLPGGIAGGTGDVAGNAVTAVGSLASLFQAGADAPLTYSLNTSTTALENQELSSGGVGLSYTVNGNTLTALAGNVAVFTLTLNSSTGAYSFNLLQPLDHAAGSNENDILINLGSMIRATDGDGDTVTANASGLVITINDDTPVASSAQVTATVDEDGLAGGIAGGTGDVAGEAIAASGSVTSLFQAGADAPLTYSLNTSTTALENQELSSGGVGLSYTVNGNTLTALAGNVAVFTLTLNSSTGAYSFNLLQPLDHAAGSNENDILINLGSMIKATDGDGDTVTAALNGLVITVNDDTPIASSAQVTATVDEDGLAGGIAGGTGDVAGEAVAASGSVTSLFQAGADAPLTYSLNGNTSALAGLSSGGVALTYAVSGNTLTAKAGAVTVFTFTLDGSGNYSFNLLKALDHAPGNNENNLTLNLGSVITATDRDGDTVTANASGLVITVNDDTPIATNTSVIATVDEDGLPGGIAGGTGDVAGNAVTAVGSLASLFQAGADAPLTYSLNTATTALENQGLSSGGVGLSYTVSGNTLTALAGNMAVFILTLNSSGGTYSFNLLQPLDHAAGSNENNLSINLGSMIRATDRDGDTVTGALNGLVITVNDDTPIVINTSVTATVDEDGLAGGIAGGTGDVAGEATTVTGSLAILFQAGADAPLTYSLNGNTSALAGLSSGGVALTYTVSGNTLTAKAGAVTVFTFTLDGSGNYSFNLLKALDHAPGNNENNLTLNLGSVITATDRDGDTVTANANGLVITVNDDTPVASSNTVSATVDEDGLAGGIAGGTGDVAGNAITAAGSVTSLFQAGADAPLTYSLNGNTSALAGLSSGGVALTYAVSGNTLTAKAGAVTVFTFTLDGSGNYSFNLLKALDHAPGNNENNLTLNLGSVITATDRDGDTVTANASGLVITINDDTPIASSNTVSATVDEDGLAGGIAGGTGDVAGEAVTAAGSVTSLFQSGADAPLTYSLNTATTALENQGLSSGGVGLSYTVSGNTLTALAGNTAVFILTLNSSGTYSFNLLQPLDHAAGSNENDILINLGSMIRVTDGDGDTVTANASGLVITVNDDTPVASSAQVTATVDEDGLAGGIAGGTGDVAGEAIAASGSVTSLFQSGADAPLTYSLNGNTSALAGLSSGGVALTYTVSGNTLTAKAGAVTVFTFTLDGSGNYSFNLLKALDHAPGNNENNLTLNLGSVITATDRDGDTVTANANGLVITVNDDTPVASSNTVSATVDEDGLAGGIAGGTGDVAGEAIAASGSVTSLFQSGADAPLTYSLNTATTALENQELSSGGVGLSYTVNGNTLTALAGNVAVFTLTLNGSTGAYSFNLLQPLDHAAGSNENDILINLGSMIRATDGDGDTVTAALNGLVITVNDDTPIASSNTVSATVDEDGLAGGIAGGTGDVAGEAITASGSVTSLFQAGADAPLTYSLNTSTTALENQELSSGGVGLSYTVNGNTLTALAGNVAVFTLTLNGSTGAYSFNLLQPLDHAAGSNENDILINLGSMIRATDGDGDTVTAALNGLVITVNDDTPVASSAQVTATVDEDGLTGGIAGGTGDVAGEAIAASGSVTSLFQAGADAPLTYSLNGNTSALAGLSSGGVALTYAVSGNTLTAKAGAVTVFTFTLDGSGNYSFNLLKALDHAPGNNENNLTLNLGSVITATDRDGDTVTANASGLVITVNDDTPIATNTSVIATVDEDGLPGGIAGGTGDVAGNAVTAVGSLASLFQAGADAPLTYSLNTATTALENQGLSSGGVGLSYTVSGNTLTALAGNTAVFILTLNSSGTYSFNLLQPLDHAAGSNENNLSINLGSMIRATDRDGDMVTGALNGLVITVNDDTPIVINTSVTATVDEDGLAGGIAGGTGDVAGEATTVTGSLAILFQAGADAPLTYSLNGNTSALAGLSSGGVALTYTVSGNTLTAKAGAVTVFTFTLDGSGNYSFNLLKALDHAPGNNENNLTLNLGSVITATDRDGDTVTANANGLVITVNDDTPVASSNTVSATVDEDGLAGGISGGTGDVAGNAITAAGSVTSLFQAGADAPLTYSLNGNTSALAGLSSGGVALTYAVSGNTLTAKAGAVTVFTFTLDGSGNYSFNLLKALDHAPGNNENNLTLNLGSVITATDRDGDTVTANASGLVITINDDTPIASSNTVSATVDEDGLAGGIAGGTGDVAGEAVTAAGSVTSLFQSGADAPLTYSLNTSTTALENQELSSGGVGLSYTVNGNTLTALAGNVAVFTLTLNSSTGAYSFNLLQPLDHAAGSNENDILINLGSMIRVTDGDGDTVTANASGLVITVNDDTPVASSNTVSATVDEDGLAGGIAGGTGDVAGEAITASGSVTSLFQSGADAPLTYSLNGNTSALAGLSSGGVALTYAVSGNTLTAKAGSVTVFTFTLDGSGNYSFNLLKALDHAPGNNENNLTLNLGSVITATDGDGDTVTAALNGLVITVNDDTPIASSNTVSATVDEDGLAGGIAGGTGDVAGEAITASGSVTSLFQSGADAPLTYSLNGNTSALAGLSSGGVALTYAVSGNTLTAKAGSVTVFTFTLDGSGNYSFNLLKALDHAPGNNENNLTLNLGSVITATDGDGDTVTAALNGLVITVNDDTPIASSNTVSATVDEDGLAGGIAGGTGDVAGEAIAASGSVTSLFQAGADAPLAYSLNTATTALENQELSSGGVGLSYTVNGNTLTALAGNVAVFTLTLNGSTGAYSFNLLQPLDHAAGSNENDILINLGSMIRATDGDGDTVTAALNGLVITVNDDTPVASSAQVTATVDEDGLTGGIAGGTGDVAGEAIAASGSVTSLFQAGADAPLTYSLNGNTSALAGLSSGGVALTYAVSGNTLTAKAGAVTVFTFTLDGSGNYSFNLLKALDHAPGNNENNLTLNLGSVITATDRDGDTVTANASGLVITVNDDTPIATNTSVIATVDEDGLPGGIAGGTGDVAGNAVTAVGSLASLFQAGADAPLTYSLNTATTALENQGLSSGGVGLSYTVSGNTLTALAGNMAVFILTLNSSGTYSFNLLQPLDHAAGSNENNLSINLGSMIRATDRDGDMVTGALNGLVITVNDDTPIVINTSVTATVDEDGLAGGIAGGTGDVAGEATTVTGSLAILFQAGADAPLTYSLNGNTSALAGLSSGGVALTYTVSGNTLTAKAGAVTVFTFTLDGSGNYSFNLLKALDHAPGNNENNLTLNLGSVITATDRDGDTVTANANGLVITVNDDTPVASSNTVSATVDEDGLAGGISGGTGDVAGNAITAAGSVTSLFQAGADAPLTYSLNGNTSALAGLSSGGVALTYAVSGNTLTAKAGAVTVFTFTLDGSGNYSFNLLKALDHAPGNNENNLTLNLGSVITATDGDGDTVTANASGLVITVNDDTPVASSNTVSATVDEDGLAGGIAGGTGDVAGEAVTAAGSVTSLFQSGADAPLTYSLNTDVSALQSQGLSSGGIGLSYTISGSTLTATAGIGGAAVFTLTLDNNTGAYSFNLLKPLDHAPGNNENNLVINLGSMVRASDADGDVVTAPANGLSITVNDDTPVASNITREGITSEGVDTNLMLILDVSGSMQGDGIAALINSSLELLEQYEALGNVKVRIVTFSTSATANGSGWMTVDAAKNTILGLAVGGTTNFDAALITAMSAFNTGEVGQANGRIANAQNVSYFISDGNPTASSDWPDVQGTQFQNGIQSNEQAAWEAFLRDTNGSAAGGEQIRSYALGMGDNISVSNLQPIAYNGTNGTNIPAIVVNDLGDLSSVLVNTITTSPITGSLITGPTPLDSFGADGGGHIHAVTVNGITYTVNSNLNAITTSGSPSEGTNSYTYDTTSHVLIVTLSTGEMFSVDLDNGSYTFTPPDQLTSPINRAIDFVITDNDGDSASATINFIFNVAGTNQPLIVRDDLILTNQAAVAGNDMIRIPTWALLANDSGGSGASTITSVSSNPDEGSVSLATNTVNFVEEDASAKDGTYDVLTPHPFSYTNTTGNESATANVDINRSQENQDTLDGTYRNEILLGRDGSGTSAADTINGGGGDDILIGLGGNDTLNGGDGNDILAGGAGNDKLDGGAGNDTATYIDAAAGVNVTLNTTSSQETIGAGKDTLINIENLTGSNFNDTLTGNSSANILQGLDGNDIISGGGGADLIQGGKGTDRLTGGSGSDTFLWMKDDGNIPMPSTDTITDFNKAPASQGGDVLNLSDFLSGEHADGASLQSYLNFTYDSGTNATTLKIDADGGGDFSNPSQTVIFQGVNLTTDPAGTPLANPAEVINSLVQNGNLVVDA</sequence>
<dbReference type="Pfam" id="PF19116">
    <property type="entry name" value="DUF5801"/>
    <property type="match status" value="16"/>
</dbReference>
<dbReference type="InterPro" id="IPR001343">
    <property type="entry name" value="Hemolysn_Ca-bd"/>
</dbReference>
<evidence type="ECO:0000256" key="1">
    <source>
        <dbReference type="ARBA" id="ARBA00022837"/>
    </source>
</evidence>
<reference evidence="4 5" key="1">
    <citation type="submission" date="2023-02" db="EMBL/GenBank/DDBJ databases">
        <title>Genome Sequence of L. cardiaca H63T.</title>
        <authorList>
            <person name="Lopez A.E."/>
            <person name="Cianciotto N.P."/>
        </authorList>
    </citation>
    <scope>NUCLEOTIDE SEQUENCE [LARGE SCALE GENOMIC DNA]</scope>
    <source>
        <strain evidence="4 5">H63</strain>
    </source>
</reference>
<dbReference type="SUPFAM" id="SSF51120">
    <property type="entry name" value="beta-Roll"/>
    <property type="match status" value="2"/>
</dbReference>
<dbReference type="InterPro" id="IPR043824">
    <property type="entry name" value="DUF5801"/>
</dbReference>
<dbReference type="SMART" id="SM00327">
    <property type="entry name" value="VWA"/>
    <property type="match status" value="1"/>
</dbReference>
<dbReference type="Proteomes" id="UP001222087">
    <property type="component" value="Chromosome"/>
</dbReference>
<dbReference type="InterPro" id="IPR036465">
    <property type="entry name" value="vWFA_dom_sf"/>
</dbReference>
<feature type="domain" description="VWFA" evidence="3">
    <location>
        <begin position="5762"/>
        <end position="5966"/>
    </location>
</feature>
<evidence type="ECO:0000256" key="2">
    <source>
        <dbReference type="SAM" id="MobiDB-lite"/>
    </source>
</evidence>
<dbReference type="RefSeq" id="WP_275090396.1">
    <property type="nucleotide sequence ID" value="NZ_CP119078.1"/>
</dbReference>
<dbReference type="Pfam" id="PF00353">
    <property type="entry name" value="HemolysinCabind"/>
    <property type="match status" value="2"/>
</dbReference>
<organism evidence="4 5">
    <name type="scientific">Legionella cardiaca</name>
    <dbReference type="NCBI Taxonomy" id="1071983"/>
    <lineage>
        <taxon>Bacteria</taxon>
        <taxon>Pseudomonadati</taxon>
        <taxon>Pseudomonadota</taxon>
        <taxon>Gammaproteobacteria</taxon>
        <taxon>Legionellales</taxon>
        <taxon>Legionellaceae</taxon>
        <taxon>Legionella</taxon>
    </lineage>
</organism>
<dbReference type="Gene3D" id="3.40.50.410">
    <property type="entry name" value="von Willebrand factor, type A domain"/>
    <property type="match status" value="1"/>
</dbReference>
<dbReference type="InterPro" id="IPR006626">
    <property type="entry name" value="PbH1"/>
</dbReference>
<evidence type="ECO:0000313" key="4">
    <source>
        <dbReference type="EMBL" id="WED44575.1"/>
    </source>
</evidence>
<dbReference type="NCBIfam" id="TIGR03661">
    <property type="entry name" value="T1SS_VCA0849"/>
    <property type="match status" value="1"/>
</dbReference>
<evidence type="ECO:0000313" key="5">
    <source>
        <dbReference type="Proteomes" id="UP001222087"/>
    </source>
</evidence>
<dbReference type="PROSITE" id="PS00330">
    <property type="entry name" value="HEMOLYSIN_CALCIUM"/>
    <property type="match status" value="5"/>
</dbReference>
<feature type="compositionally biased region" description="Pro residues" evidence="2">
    <location>
        <begin position="172"/>
        <end position="188"/>
    </location>
</feature>